<dbReference type="PANTHER" id="PTHR13299">
    <property type="entry name" value="PEROXISOMAL MEMBRANE PROTEIN PEX16"/>
    <property type="match status" value="1"/>
</dbReference>
<keyword evidence="2" id="KW-0962">Peroxisome biogenesis</keyword>
<dbReference type="Pfam" id="PF08610">
    <property type="entry name" value="Pex16"/>
    <property type="match status" value="1"/>
</dbReference>
<dbReference type="GO" id="GO:0005778">
    <property type="term" value="C:peroxisomal membrane"/>
    <property type="evidence" value="ECO:0007669"/>
    <property type="project" value="UniProtKB-SubCell"/>
</dbReference>
<comment type="subcellular location">
    <subcellularLocation>
        <location evidence="2">Peroxisome membrane</location>
    </subcellularLocation>
</comment>
<reference evidence="3 5" key="1">
    <citation type="submission" date="2017-11" db="EMBL/GenBank/DDBJ databases">
        <title>The genome of Rhizophagus clarus HR1 reveals common genetic basis of auxotrophy among arbuscular mycorrhizal fungi.</title>
        <authorList>
            <person name="Kobayashi Y."/>
        </authorList>
    </citation>
    <scope>NUCLEOTIDE SEQUENCE [LARGE SCALE GENOMIC DNA]</scope>
    <source>
        <strain evidence="3 5">HR1</strain>
    </source>
</reference>
<reference evidence="4" key="2">
    <citation type="submission" date="2019-10" db="EMBL/GenBank/DDBJ databases">
        <title>Conservation and host-specific expression of non-tandemly repeated heterogenous ribosome RNA gene in arbuscular mycorrhizal fungi.</title>
        <authorList>
            <person name="Maeda T."/>
            <person name="Kobayashi Y."/>
            <person name="Nakagawa T."/>
            <person name="Ezawa T."/>
            <person name="Yamaguchi K."/>
            <person name="Bino T."/>
            <person name="Nishimoto Y."/>
            <person name="Shigenobu S."/>
            <person name="Kawaguchi M."/>
        </authorList>
    </citation>
    <scope>NUCLEOTIDE SEQUENCE</scope>
    <source>
        <strain evidence="4">HR1</strain>
    </source>
</reference>
<organism evidence="3 5">
    <name type="scientific">Rhizophagus clarus</name>
    <dbReference type="NCBI Taxonomy" id="94130"/>
    <lineage>
        <taxon>Eukaryota</taxon>
        <taxon>Fungi</taxon>
        <taxon>Fungi incertae sedis</taxon>
        <taxon>Mucoromycota</taxon>
        <taxon>Glomeromycotina</taxon>
        <taxon>Glomeromycetes</taxon>
        <taxon>Glomerales</taxon>
        <taxon>Glomeraceae</taxon>
        <taxon>Rhizophagus</taxon>
    </lineage>
</organism>
<gene>
    <name evidence="4" type="ORF">RCL2_000555600</name>
    <name evidence="3" type="ORF">RclHR1_04650008</name>
</gene>
<name>A0A2Z6RK15_9GLOM</name>
<dbReference type="OrthoDB" id="2021143at2759"/>
<evidence type="ECO:0000313" key="3">
    <source>
        <dbReference type="EMBL" id="GBC02491.1"/>
    </source>
</evidence>
<evidence type="ECO:0000313" key="5">
    <source>
        <dbReference type="Proteomes" id="UP000247702"/>
    </source>
</evidence>
<evidence type="ECO:0000313" key="4">
    <source>
        <dbReference type="EMBL" id="GES78243.1"/>
    </source>
</evidence>
<dbReference type="EMBL" id="BLAL01000036">
    <property type="protein sequence ID" value="GES78243.1"/>
    <property type="molecule type" value="Genomic_DNA"/>
</dbReference>
<keyword evidence="5" id="KW-1185">Reference proteome</keyword>
<dbReference type="EMBL" id="BEXD01003832">
    <property type="protein sequence ID" value="GBC02491.1"/>
    <property type="molecule type" value="Genomic_DNA"/>
</dbReference>
<proteinExistence type="inferred from homology"/>
<evidence type="ECO:0000256" key="1">
    <source>
        <dbReference type="ARBA" id="ARBA00009505"/>
    </source>
</evidence>
<dbReference type="Proteomes" id="UP000615446">
    <property type="component" value="Unassembled WGS sequence"/>
</dbReference>
<keyword evidence="2" id="KW-0576">Peroxisome</keyword>
<dbReference type="Proteomes" id="UP000247702">
    <property type="component" value="Unassembled WGS sequence"/>
</dbReference>
<protein>
    <recommendedName>
        <fullName evidence="2">Peroxisomal membrane protein PEX16</fullName>
    </recommendedName>
</protein>
<comment type="similarity">
    <text evidence="1 2">Belongs to the peroxin-16 family.</text>
</comment>
<dbReference type="STRING" id="94130.A0A2Z6RK15"/>
<evidence type="ECO:0000256" key="2">
    <source>
        <dbReference type="RuleBase" id="RU365003"/>
    </source>
</evidence>
<comment type="caution">
    <text evidence="3">The sequence shown here is derived from an EMBL/GenBank/DDBJ whole genome shotgun (WGS) entry which is preliminary data.</text>
</comment>
<dbReference type="InterPro" id="IPR013919">
    <property type="entry name" value="Pex16"/>
</dbReference>
<accession>A0A2Z6RK15</accession>
<dbReference type="PANTHER" id="PTHR13299:SF0">
    <property type="entry name" value="PEROXISOMAL MEMBRANE PROTEIN PEX16"/>
    <property type="match status" value="1"/>
</dbReference>
<dbReference type="GO" id="GO:0007031">
    <property type="term" value="P:peroxisome organization"/>
    <property type="evidence" value="ECO:0007669"/>
    <property type="project" value="UniProtKB-KW"/>
</dbReference>
<dbReference type="AlphaFoldDB" id="A0A2Z6RK15"/>
<sequence>MNILRKYDDFILNNASQISSIESSLRTLTYVLPGRFADAEFASEALFAALNLIGLYHDSILVRAAENLEPAKKPIPSPHNRYTRYWINSSKTYQKASFALTFLQYTDVLMEMGIQKKWGKQVKWKLIIMVELIKAICRIILLYKTQERIIVNPAIPRREIDPSIFNKENFSSDSRMWIGQRTGCRRDNLSSVSSIHHNSNSNTNYYTSSSCDINNYLMNKVLYVEDIKNPSELVHRLRGIGKLAELLYIIRPLAYVLALQKYGNRSWKPWSLSIFIELSTIVLYKYFYKKHISGGYRWLSTLEKEEQKRRFRLLFFYILRGPFYEKFTRTKINNFCHSVSNKPILSLFGGILRDYQPLWENIYFYTSSS</sequence>